<evidence type="ECO:0000313" key="4">
    <source>
        <dbReference type="EMBL" id="GBC99386.1"/>
    </source>
</evidence>
<accession>A0A2H5XDY4</accession>
<gene>
    <name evidence="4" type="ORF">HRbin17_01910</name>
</gene>
<evidence type="ECO:0000256" key="1">
    <source>
        <dbReference type="SAM" id="MobiDB-lite"/>
    </source>
</evidence>
<evidence type="ECO:0000259" key="3">
    <source>
        <dbReference type="Pfam" id="PF13490"/>
    </source>
</evidence>
<name>A0A2H5XDY4_9BACT</name>
<keyword evidence="2" id="KW-0812">Transmembrane</keyword>
<keyword evidence="2" id="KW-0472">Membrane</keyword>
<feature type="compositionally biased region" description="Pro residues" evidence="1">
    <location>
        <begin position="121"/>
        <end position="137"/>
    </location>
</feature>
<dbReference type="Pfam" id="PF13490">
    <property type="entry name" value="zf-HC2"/>
    <property type="match status" value="1"/>
</dbReference>
<reference evidence="5" key="1">
    <citation type="submission" date="2017-09" db="EMBL/GenBank/DDBJ databases">
        <title>Metaegenomics of thermophilic ammonia-oxidizing enrichment culture.</title>
        <authorList>
            <person name="Kato S."/>
            <person name="Suzuki K."/>
        </authorList>
    </citation>
    <scope>NUCLEOTIDE SEQUENCE [LARGE SCALE GENOMIC DNA]</scope>
</reference>
<evidence type="ECO:0000313" key="5">
    <source>
        <dbReference type="Proteomes" id="UP000236173"/>
    </source>
</evidence>
<comment type="caution">
    <text evidence="4">The sequence shown here is derived from an EMBL/GenBank/DDBJ whole genome shotgun (WGS) entry which is preliminary data.</text>
</comment>
<proteinExistence type="predicted"/>
<dbReference type="AlphaFoldDB" id="A0A2H5XDY4"/>
<sequence length="462" mass="50404">MTCQQVQHRMSQFWSHELPSDDEQAFAAHLRTCPICRREWEAFCEAMASLRQAQAPSAPADLPARIRTTLQRRQTRRRQVTRRWGWVAVGAVATLVVVPLMTRHWQPSSAPAPLVVKRHSAPPPPPPPARAPAPPSTTPKLAERLPPPRQQLLQRRSLRSGSEAAPPPHLTVPRRESETRSAPLAPGLTSPPPPPQVAQLPSEHRPSKDIARGADIPAPALAPSVPPATAMRAPVSPPLAVERQSPQQPLALSVPQMGRAASEPLNPSVQMRWARFEPARVGRVAVWQLALQADTPVSVSVWVQPTEGVEVPNALVSQGADQPGLLLWEGKVLPDKAASVPVLARPTQAGARRMTLTVDINGQHRQWLLVFAAIETSREVNFNAISLQQERWSLWALLYHLAWQIQGAFLVPHALADASVTVPTGTRTLAEVLNATAQQLGGRWLQTGAAFAFLEGAAQSRR</sequence>
<feature type="compositionally biased region" description="Low complexity" evidence="1">
    <location>
        <begin position="217"/>
        <end position="230"/>
    </location>
</feature>
<dbReference type="InterPro" id="IPR041916">
    <property type="entry name" value="Anti_sigma_zinc_sf"/>
</dbReference>
<feature type="region of interest" description="Disordered" evidence="1">
    <location>
        <begin position="114"/>
        <end position="245"/>
    </location>
</feature>
<feature type="domain" description="Putative zinc-finger" evidence="3">
    <location>
        <begin position="3"/>
        <end position="37"/>
    </location>
</feature>
<evidence type="ECO:0000256" key="2">
    <source>
        <dbReference type="SAM" id="Phobius"/>
    </source>
</evidence>
<dbReference type="EMBL" id="BEHT01000026">
    <property type="protein sequence ID" value="GBC99386.1"/>
    <property type="molecule type" value="Genomic_DNA"/>
</dbReference>
<organism evidence="4 5">
    <name type="scientific">Candidatus Fervidibacter japonicus</name>
    <dbReference type="NCBI Taxonomy" id="2035412"/>
    <lineage>
        <taxon>Bacteria</taxon>
        <taxon>Candidatus Fervidibacterota</taxon>
        <taxon>Candidatus Fervidibacter</taxon>
    </lineage>
</organism>
<feature type="transmembrane region" description="Helical" evidence="2">
    <location>
        <begin position="84"/>
        <end position="102"/>
    </location>
</feature>
<feature type="compositionally biased region" description="Basic and acidic residues" evidence="1">
    <location>
        <begin position="202"/>
        <end position="212"/>
    </location>
</feature>
<dbReference type="Gene3D" id="1.10.10.1320">
    <property type="entry name" value="Anti-sigma factor, zinc-finger domain"/>
    <property type="match status" value="1"/>
</dbReference>
<keyword evidence="2" id="KW-1133">Transmembrane helix</keyword>
<protein>
    <recommendedName>
        <fullName evidence="3">Putative zinc-finger domain-containing protein</fullName>
    </recommendedName>
</protein>
<dbReference type="Proteomes" id="UP000236173">
    <property type="component" value="Unassembled WGS sequence"/>
</dbReference>
<dbReference type="InterPro" id="IPR027383">
    <property type="entry name" value="Znf_put"/>
</dbReference>